<dbReference type="SUPFAM" id="SSF102405">
    <property type="entry name" value="MCP/YpsA-like"/>
    <property type="match status" value="1"/>
</dbReference>
<proteinExistence type="predicted"/>
<gene>
    <name evidence="1" type="ORF">A3J30_00245</name>
</gene>
<accession>A0A1G2RWV8</accession>
<dbReference type="Proteomes" id="UP000178222">
    <property type="component" value="Unassembled WGS sequence"/>
</dbReference>
<dbReference type="Gene3D" id="3.40.50.450">
    <property type="match status" value="1"/>
</dbReference>
<protein>
    <submittedName>
        <fullName evidence="1">Uncharacterized protein</fullName>
    </submittedName>
</protein>
<comment type="caution">
    <text evidence="1">The sequence shown here is derived from an EMBL/GenBank/DDBJ whole genome shotgun (WGS) entry which is preliminary data.</text>
</comment>
<dbReference type="AlphaFoldDB" id="A0A1G2RWV8"/>
<organism evidence="1 2">
    <name type="scientific">Candidatus Wildermuthbacteria bacterium RIFCSPLOWO2_02_FULL_47_9c</name>
    <dbReference type="NCBI Taxonomy" id="1802466"/>
    <lineage>
        <taxon>Bacteria</taxon>
        <taxon>Candidatus Wildermuthiibacteriota</taxon>
    </lineage>
</organism>
<dbReference type="InterPro" id="IPR041164">
    <property type="entry name" value="LDcluster4"/>
</dbReference>
<dbReference type="EMBL" id="MHUL01000009">
    <property type="protein sequence ID" value="OHA77314.1"/>
    <property type="molecule type" value="Genomic_DNA"/>
</dbReference>
<sequence length="181" mass="20146">MKVGVIGPTDLKTLAVNLGQSEDWVRERINLLGKMIAEAGHELWVNPDGGVLAVVANAYKAHGGSRLVMLVPMAADPWPNDHARIHAQIADEVRKLPSWFHANYAVVSEVDICICAGRSVGTFSELAYARWDEKFKTGVLQKLFAVRELLLESKLPDEYSQKFGTRLHYVDTVEGLSFKKE</sequence>
<evidence type="ECO:0000313" key="1">
    <source>
        <dbReference type="EMBL" id="OHA77314.1"/>
    </source>
</evidence>
<name>A0A1G2RWV8_9BACT</name>
<evidence type="ECO:0000313" key="2">
    <source>
        <dbReference type="Proteomes" id="UP000178222"/>
    </source>
</evidence>
<dbReference type="Pfam" id="PF18306">
    <property type="entry name" value="LDcluster4"/>
    <property type="match status" value="1"/>
</dbReference>
<reference evidence="1 2" key="1">
    <citation type="journal article" date="2016" name="Nat. Commun.">
        <title>Thousands of microbial genomes shed light on interconnected biogeochemical processes in an aquifer system.</title>
        <authorList>
            <person name="Anantharaman K."/>
            <person name="Brown C.T."/>
            <person name="Hug L.A."/>
            <person name="Sharon I."/>
            <person name="Castelle C.J."/>
            <person name="Probst A.J."/>
            <person name="Thomas B.C."/>
            <person name="Singh A."/>
            <person name="Wilkins M.J."/>
            <person name="Karaoz U."/>
            <person name="Brodie E.L."/>
            <person name="Williams K.H."/>
            <person name="Hubbard S.S."/>
            <person name="Banfield J.F."/>
        </authorList>
    </citation>
    <scope>NUCLEOTIDE SEQUENCE [LARGE SCALE GENOMIC DNA]</scope>
</reference>